<dbReference type="RefSeq" id="WP_094986321.1">
    <property type="nucleotide sequence ID" value="NZ_NHNI01000004.1"/>
</dbReference>
<proteinExistence type="predicted"/>
<evidence type="ECO:0000313" key="2">
    <source>
        <dbReference type="EMBL" id="OZY83695.1"/>
    </source>
</evidence>
<dbReference type="SUPFAM" id="SSF75304">
    <property type="entry name" value="Amidase signature (AS) enzymes"/>
    <property type="match status" value="1"/>
</dbReference>
<name>A0A266Q1E8_9GAMM</name>
<evidence type="ECO:0000259" key="1">
    <source>
        <dbReference type="Pfam" id="PF01425"/>
    </source>
</evidence>
<dbReference type="Proteomes" id="UP000216101">
    <property type="component" value="Unassembled WGS sequence"/>
</dbReference>
<dbReference type="Gene3D" id="3.90.1300.10">
    <property type="entry name" value="Amidase signature (AS) domain"/>
    <property type="match status" value="1"/>
</dbReference>
<protein>
    <submittedName>
        <fullName evidence="2">Amidase</fullName>
    </submittedName>
</protein>
<dbReference type="AlphaFoldDB" id="A0A266Q1E8"/>
<accession>A0A266Q1E8</accession>
<evidence type="ECO:0000313" key="3">
    <source>
        <dbReference type="Proteomes" id="UP000216101"/>
    </source>
</evidence>
<organism evidence="2 3">
    <name type="scientific">Cellvibrio mixtus</name>
    <dbReference type="NCBI Taxonomy" id="39650"/>
    <lineage>
        <taxon>Bacteria</taxon>
        <taxon>Pseudomonadati</taxon>
        <taxon>Pseudomonadota</taxon>
        <taxon>Gammaproteobacteria</taxon>
        <taxon>Cellvibrionales</taxon>
        <taxon>Cellvibrionaceae</taxon>
        <taxon>Cellvibrio</taxon>
    </lineage>
</organism>
<comment type="caution">
    <text evidence="2">The sequence shown here is derived from an EMBL/GenBank/DDBJ whole genome shotgun (WGS) entry which is preliminary data.</text>
</comment>
<dbReference type="PROSITE" id="PS00571">
    <property type="entry name" value="AMIDASES"/>
    <property type="match status" value="1"/>
</dbReference>
<dbReference type="PANTHER" id="PTHR46310">
    <property type="entry name" value="AMIDASE 1"/>
    <property type="match status" value="1"/>
</dbReference>
<dbReference type="Pfam" id="PF01425">
    <property type="entry name" value="Amidase"/>
    <property type="match status" value="2"/>
</dbReference>
<dbReference type="InterPro" id="IPR023631">
    <property type="entry name" value="Amidase_dom"/>
</dbReference>
<dbReference type="InterPro" id="IPR036928">
    <property type="entry name" value="AS_sf"/>
</dbReference>
<gene>
    <name evidence="2" type="ORF">CBP51_20080</name>
</gene>
<keyword evidence="3" id="KW-1185">Reference proteome</keyword>
<reference evidence="3" key="1">
    <citation type="submission" date="2017-05" db="EMBL/GenBank/DDBJ databases">
        <authorList>
            <person name="Barney B.M."/>
        </authorList>
    </citation>
    <scope>NUCLEOTIDE SEQUENCE [LARGE SCALE GENOMIC DNA]</scope>
    <source>
        <strain evidence="3">PSBB022</strain>
    </source>
</reference>
<feature type="domain" description="Amidase" evidence="1">
    <location>
        <begin position="18"/>
        <end position="187"/>
    </location>
</feature>
<dbReference type="InterPro" id="IPR020556">
    <property type="entry name" value="Amidase_CS"/>
</dbReference>
<feature type="domain" description="Amidase" evidence="1">
    <location>
        <begin position="267"/>
        <end position="382"/>
    </location>
</feature>
<sequence>MSLDQRVFAWRGHYEHPHANSGSLAGLRLGVKDLFHIAGLPTAAGNPDWLASHPLPEHTSPVVAQLLNAGAELIGKTQTDELAYSLNGLNIHYGAPLNPVCPERLPGGSSSGSAVAVAAGDIDIGLGTDTGGSIRVPASYNGLFGIRTSHGLISAEHMVPLAPPFDTVGWLTRDAQTLAQVGEVLLPADLATSFPHKSLRAALLLPLQQGVLWSPEHQAWLKQQPLLPSVKPILLNGDWLSRASQCFRTLQGRAIWQTHGDWITEHQPTFAPDIHARFQWCATLTVADQTAAETERASLQADIDGWFSDVDLILLPTTPGPSPLLGADSQWMDMYRSQLMGLTAAAGLAGLPQVHLPVLRDEQGAPYGVSLLGRRGDDKALLQLAIDLCGDRL</sequence>
<dbReference type="EMBL" id="NHNI01000004">
    <property type="protein sequence ID" value="OZY83695.1"/>
    <property type="molecule type" value="Genomic_DNA"/>
</dbReference>
<dbReference type="NCBIfam" id="NF006169">
    <property type="entry name" value="PRK08310.1"/>
    <property type="match status" value="1"/>
</dbReference>
<dbReference type="PANTHER" id="PTHR46310:SF7">
    <property type="entry name" value="AMIDASE 1"/>
    <property type="match status" value="1"/>
</dbReference>